<keyword evidence="3" id="KW-0378">Hydrolase</keyword>
<comment type="similarity">
    <text evidence="1">Belongs to the peptidase C25 family.</text>
</comment>
<dbReference type="STRING" id="879243.Poras_0733"/>
<evidence type="ECO:0000256" key="5">
    <source>
        <dbReference type="SAM" id="SignalP"/>
    </source>
</evidence>
<dbReference type="SMART" id="SM00060">
    <property type="entry name" value="FN3"/>
    <property type="match status" value="2"/>
</dbReference>
<dbReference type="InterPro" id="IPR036116">
    <property type="entry name" value="FN3_sf"/>
</dbReference>
<evidence type="ECO:0000256" key="3">
    <source>
        <dbReference type="ARBA" id="ARBA00022807"/>
    </source>
</evidence>
<feature type="signal peptide" evidence="5">
    <location>
        <begin position="1"/>
        <end position="25"/>
    </location>
</feature>
<dbReference type="RefSeq" id="WP_013760217.1">
    <property type="nucleotide sequence ID" value="NC_015501.1"/>
</dbReference>
<dbReference type="InterPro" id="IPR003961">
    <property type="entry name" value="FN3_dom"/>
</dbReference>
<organism evidence="7 8">
    <name type="scientific">Porphyromonas asaccharolytica (strain ATCC 25260 / DSM 20707 / BCRC 10618 / CCUG 7834 / JCM 6326 / LMG 13178 / VPI 4198 / B440)</name>
    <name type="common">Bacteroides asaccharolyticus</name>
    <dbReference type="NCBI Taxonomy" id="879243"/>
    <lineage>
        <taxon>Bacteria</taxon>
        <taxon>Pseudomonadati</taxon>
        <taxon>Bacteroidota</taxon>
        <taxon>Bacteroidia</taxon>
        <taxon>Bacteroidales</taxon>
        <taxon>Porphyromonadaceae</taxon>
        <taxon>Porphyromonas</taxon>
    </lineage>
</organism>
<protein>
    <recommendedName>
        <fullName evidence="6">Fibronectin type-III domain-containing protein</fullName>
    </recommendedName>
</protein>
<dbReference type="GO" id="GO:0006508">
    <property type="term" value="P:proteolysis"/>
    <property type="evidence" value="ECO:0007669"/>
    <property type="project" value="UniProtKB-KW"/>
</dbReference>
<dbReference type="EMBL" id="CP002689">
    <property type="protein sequence ID" value="AEE12680.1"/>
    <property type="molecule type" value="Genomic_DNA"/>
</dbReference>
<name>F4KJV5_PORAD</name>
<feature type="chain" id="PRO_5003315685" description="Fibronectin type-III domain-containing protein" evidence="5">
    <location>
        <begin position="26"/>
        <end position="462"/>
    </location>
</feature>
<feature type="domain" description="Fibronectin type-III" evidence="6">
    <location>
        <begin position="191"/>
        <end position="292"/>
    </location>
</feature>
<sequence>MTRSLLRPLLSGLLTLLTLSYSLLAQNEVPKQLVIYSHDQNQQVIKRTFDIAEVDSIRFITVETPAITTFEIKDVSATASSVTLSVVPSDSKTTYYIGLDNKAHYDKTFSTEKAYLDNQIQVLRTMAKANGKEFTDYLKEILKQGPATHTEEDLYSETEYYICVFGLDETGRVTTPLHKQVVTTAALTPIDDTTFELLATEQTSQSLTIQVTPSNLSTSYFWGYFTKDQYAEYDSDENAVADIIFNAEMFDDVDWSKPESTLRGVQSITISDLKPNTEYVLLVFGISAEGKQTTKVATLQLSTAGASGAIPESPIPFGSNKEQIATYEASAGTTLDSDLSGSQGFEHMYVYRVNQSPIIMRIYFVSKDGAGELNEYWAVLDNYDKVFQEADGKVSLTESFVASLTESGYTTPTASEEGTFLSSKGDQYDLMIMPGTGGDLGIEVDKIVVLDFAPRGEFLPKE</sequence>
<feature type="domain" description="Fibronectin type-III" evidence="6">
    <location>
        <begin position="64"/>
        <end position="173"/>
    </location>
</feature>
<proteinExistence type="inferred from homology"/>
<gene>
    <name evidence="7" type="ordered locus">Poras_0733</name>
</gene>
<evidence type="ECO:0000256" key="2">
    <source>
        <dbReference type="ARBA" id="ARBA00022670"/>
    </source>
</evidence>
<keyword evidence="5" id="KW-0732">Signal</keyword>
<keyword evidence="3" id="KW-0788">Thiol protease</keyword>
<reference evidence="8" key="1">
    <citation type="submission" date="2011-04" db="EMBL/GenBank/DDBJ databases">
        <title>The complete genome of Porphyromonas asaccharolytica DSM 20707.</title>
        <authorList>
            <person name="Lucas S."/>
            <person name="Han J."/>
            <person name="Lapidus A."/>
            <person name="Bruce D."/>
            <person name="Goodwin L."/>
            <person name="Pitluck S."/>
            <person name="Peters L."/>
            <person name="Kyrpides N."/>
            <person name="Mavromatis K."/>
            <person name="Ivanova N."/>
            <person name="Ovchinnikova G."/>
            <person name="Pagani I."/>
            <person name="Lu M."/>
            <person name="Detter J.C."/>
            <person name="Tapia R."/>
            <person name="Han C."/>
            <person name="Land M."/>
            <person name="Hauser L."/>
            <person name="Markowitz V."/>
            <person name="Cheng J.-F."/>
            <person name="Hugenholtz P."/>
            <person name="Woyke T."/>
            <person name="Wu D."/>
            <person name="Gronow S."/>
            <person name="Wellnitz S."/>
            <person name="Brambilla E."/>
            <person name="Klenk H.-P."/>
            <person name="Eisen J.A."/>
        </authorList>
    </citation>
    <scope>NUCLEOTIDE SEQUENCE [LARGE SCALE GENOMIC DNA]</scope>
    <source>
        <strain evidence="8">ATCC 25260 / DSM 20707 / VPI 4198</strain>
    </source>
</reference>
<keyword evidence="2" id="KW-0645">Protease</keyword>
<evidence type="ECO:0000313" key="7">
    <source>
        <dbReference type="EMBL" id="AEE12680.1"/>
    </source>
</evidence>
<dbReference type="InterPro" id="IPR013783">
    <property type="entry name" value="Ig-like_fold"/>
</dbReference>
<dbReference type="Gene3D" id="2.60.40.10">
    <property type="entry name" value="Immunoglobulins"/>
    <property type="match status" value="1"/>
</dbReference>
<evidence type="ECO:0000259" key="6">
    <source>
        <dbReference type="SMART" id="SM00060"/>
    </source>
</evidence>
<dbReference type="HOGENOM" id="CLU_591677_0_0_10"/>
<accession>F4KJV5</accession>
<dbReference type="GO" id="GO:0008234">
    <property type="term" value="F:cysteine-type peptidase activity"/>
    <property type="evidence" value="ECO:0007669"/>
    <property type="project" value="UniProtKB-KW"/>
</dbReference>
<evidence type="ECO:0000313" key="8">
    <source>
        <dbReference type="Proteomes" id="UP000006545"/>
    </source>
</evidence>
<dbReference type="SUPFAM" id="SSF49265">
    <property type="entry name" value="Fibronectin type III"/>
    <property type="match status" value="1"/>
</dbReference>
<dbReference type="AlphaFoldDB" id="F4KJV5"/>
<dbReference type="KEGG" id="pah:Poras_0733"/>
<keyword evidence="4" id="KW-0843">Virulence</keyword>
<evidence type="ECO:0000256" key="4">
    <source>
        <dbReference type="ARBA" id="ARBA00023026"/>
    </source>
</evidence>
<evidence type="ECO:0000256" key="1">
    <source>
        <dbReference type="ARBA" id="ARBA00006067"/>
    </source>
</evidence>
<keyword evidence="8" id="KW-1185">Reference proteome</keyword>
<dbReference type="eggNOG" id="ENOG5033ZPT">
    <property type="taxonomic scope" value="Bacteria"/>
</dbReference>
<dbReference type="Proteomes" id="UP000006545">
    <property type="component" value="Chromosome"/>
</dbReference>